<evidence type="ECO:0008006" key="3">
    <source>
        <dbReference type="Google" id="ProtNLM"/>
    </source>
</evidence>
<proteinExistence type="predicted"/>
<organism evidence="1 2">
    <name type="scientific">Sphaerobolus stellatus (strain SS14)</name>
    <dbReference type="NCBI Taxonomy" id="990650"/>
    <lineage>
        <taxon>Eukaryota</taxon>
        <taxon>Fungi</taxon>
        <taxon>Dikarya</taxon>
        <taxon>Basidiomycota</taxon>
        <taxon>Agaricomycotina</taxon>
        <taxon>Agaricomycetes</taxon>
        <taxon>Phallomycetidae</taxon>
        <taxon>Geastrales</taxon>
        <taxon>Sphaerobolaceae</taxon>
        <taxon>Sphaerobolus</taxon>
    </lineage>
</organism>
<reference evidence="1 2" key="1">
    <citation type="submission" date="2014-06" db="EMBL/GenBank/DDBJ databases">
        <title>Evolutionary Origins and Diversification of the Mycorrhizal Mutualists.</title>
        <authorList>
            <consortium name="DOE Joint Genome Institute"/>
            <consortium name="Mycorrhizal Genomics Consortium"/>
            <person name="Kohler A."/>
            <person name="Kuo A."/>
            <person name="Nagy L.G."/>
            <person name="Floudas D."/>
            <person name="Copeland A."/>
            <person name="Barry K.W."/>
            <person name="Cichocki N."/>
            <person name="Veneault-Fourrey C."/>
            <person name="LaButti K."/>
            <person name="Lindquist E.A."/>
            <person name="Lipzen A."/>
            <person name="Lundell T."/>
            <person name="Morin E."/>
            <person name="Murat C."/>
            <person name="Riley R."/>
            <person name="Ohm R."/>
            <person name="Sun H."/>
            <person name="Tunlid A."/>
            <person name="Henrissat B."/>
            <person name="Grigoriev I.V."/>
            <person name="Hibbett D.S."/>
            <person name="Martin F."/>
        </authorList>
    </citation>
    <scope>NUCLEOTIDE SEQUENCE [LARGE SCALE GENOMIC DNA]</scope>
    <source>
        <strain evidence="1 2">SS14</strain>
    </source>
</reference>
<dbReference type="HOGENOM" id="CLU_1210458_0_0_1"/>
<sequence>MLGEDDFGEMEIGHLLRSLASAPTLHGLNLNFLERIPVLSGPIPLLSGITHLVIRGTLVGENLALFVKVFPKLTTLTVDDTACDDFSDQIADFGHPTANPLASIADGLEHLTLIEVPSWTDLTIRKVITTPMQALRTFKLRYIASFQKCFMPKLTASFIKTEELMPPEALVDLVLAEKLPSIRTISIDAKFDAGDPEEQRIRNRIEIVILKLAFKDVSLSYNLVDADSF</sequence>
<dbReference type="EMBL" id="KN837427">
    <property type="protein sequence ID" value="KIJ25217.1"/>
    <property type="molecule type" value="Genomic_DNA"/>
</dbReference>
<dbReference type="Proteomes" id="UP000054279">
    <property type="component" value="Unassembled WGS sequence"/>
</dbReference>
<protein>
    <recommendedName>
        <fullName evidence="3">F-box domain-containing protein</fullName>
    </recommendedName>
</protein>
<name>A0A0C9U809_SPHS4</name>
<gene>
    <name evidence="1" type="ORF">M422DRAFT_273853</name>
</gene>
<keyword evidence="2" id="KW-1185">Reference proteome</keyword>
<evidence type="ECO:0000313" key="2">
    <source>
        <dbReference type="Proteomes" id="UP000054279"/>
    </source>
</evidence>
<dbReference type="AlphaFoldDB" id="A0A0C9U809"/>
<evidence type="ECO:0000313" key="1">
    <source>
        <dbReference type="EMBL" id="KIJ25217.1"/>
    </source>
</evidence>
<accession>A0A0C9U809</accession>